<comment type="caution">
    <text evidence="2">The sequence shown here is derived from an EMBL/GenBank/DDBJ whole genome shotgun (WGS) entry which is preliminary data.</text>
</comment>
<keyword evidence="1" id="KW-0732">Signal</keyword>
<dbReference type="EMBL" id="QEKH01000025">
    <property type="protein sequence ID" value="PVY38637.1"/>
    <property type="molecule type" value="Genomic_DNA"/>
</dbReference>
<dbReference type="Pfam" id="PF13343">
    <property type="entry name" value="SBP_bac_6"/>
    <property type="match status" value="1"/>
</dbReference>
<dbReference type="Proteomes" id="UP000245959">
    <property type="component" value="Unassembled WGS sequence"/>
</dbReference>
<dbReference type="OrthoDB" id="9791045at2"/>
<sequence length="531" mass="59014">MTRKVLIAALPILILLAIPFLLRPRGTEADPASGEADKLVMITAHNESIRYEYEQAFRKYYRKRFGRDVTIDFRSPGGTSDIVRYIADRFEAEFRREFEATPANGEWTAETAEAFANPAVDRDPAASPAAKRARKLFLKSDTGIGIDLMAGGGTFDMARNAARGFAVDGGLRQRHPEYFDPAVIPQSFGGDELYDKQGRYYGVVLSTFGICYNSDRVRELGDGAPPKRWTDLGEPRFYNTLSLADPSKSGSVNKCFEILIQQCMADANDPVAGWENGLNLTKRIFANARNLTDAAGKIPHDVATGNAAAGVAIDTYGFTEQEWNELQFDGKPHFFYVPPEGGTAISADPIQLLRGAPNRKVAEAFLDFVLSKEGQLLHSLKPGAPDGPLKHALRRPTIRRDLYGAEYREHRTDPGYNPYESGANFVYRAQWTGPYYSLLRILIKCIALEPQAELQRAWRAILDAGGPEKVPEAMAAFNRLPFSYRDIDEANRLIRKGKDRTAVDVAATCRAWSEGARANYLEAERLAKQGR</sequence>
<dbReference type="GeneID" id="78296291"/>
<dbReference type="PANTHER" id="PTHR30006">
    <property type="entry name" value="THIAMINE-BINDING PERIPLASMIC PROTEIN-RELATED"/>
    <property type="match status" value="1"/>
</dbReference>
<dbReference type="Gene3D" id="3.40.190.10">
    <property type="entry name" value="Periplasmic binding protein-like II"/>
    <property type="match status" value="2"/>
</dbReference>
<keyword evidence="3" id="KW-1185">Reference proteome</keyword>
<dbReference type="PANTHER" id="PTHR30006:SF24">
    <property type="entry name" value="SLL0237 PROTEIN"/>
    <property type="match status" value="1"/>
</dbReference>
<dbReference type="RefSeq" id="WP_116885003.1">
    <property type="nucleotide sequence ID" value="NZ_CABMMC010000029.1"/>
</dbReference>
<evidence type="ECO:0000313" key="2">
    <source>
        <dbReference type="EMBL" id="PVY38637.1"/>
    </source>
</evidence>
<organism evidence="2 3">
    <name type="scientific">Victivallis vadensis</name>
    <dbReference type="NCBI Taxonomy" id="172901"/>
    <lineage>
        <taxon>Bacteria</taxon>
        <taxon>Pseudomonadati</taxon>
        <taxon>Lentisphaerota</taxon>
        <taxon>Lentisphaeria</taxon>
        <taxon>Victivallales</taxon>
        <taxon>Victivallaceae</taxon>
        <taxon>Victivallis</taxon>
    </lineage>
</organism>
<dbReference type="AlphaFoldDB" id="A0A2U1AQM3"/>
<accession>A0A2U1AQM3</accession>
<name>A0A2U1AQM3_9BACT</name>
<proteinExistence type="predicted"/>
<dbReference type="SUPFAM" id="SSF53850">
    <property type="entry name" value="Periplasmic binding protein-like II"/>
    <property type="match status" value="1"/>
</dbReference>
<gene>
    <name evidence="2" type="ORF">C8D82_12563</name>
</gene>
<reference evidence="2 3" key="1">
    <citation type="submission" date="2018-04" db="EMBL/GenBank/DDBJ databases">
        <title>Genomic Encyclopedia of Type Strains, Phase IV (KMG-IV): sequencing the most valuable type-strain genomes for metagenomic binning, comparative biology and taxonomic classification.</title>
        <authorList>
            <person name="Goeker M."/>
        </authorList>
    </citation>
    <scope>NUCLEOTIDE SEQUENCE [LARGE SCALE GENOMIC DNA]</scope>
    <source>
        <strain evidence="2 3">DSM 14823</strain>
    </source>
</reference>
<evidence type="ECO:0000313" key="3">
    <source>
        <dbReference type="Proteomes" id="UP000245959"/>
    </source>
</evidence>
<evidence type="ECO:0000256" key="1">
    <source>
        <dbReference type="ARBA" id="ARBA00022729"/>
    </source>
</evidence>
<protein>
    <submittedName>
        <fullName evidence="2">Extracellular solute-binding protein</fullName>
    </submittedName>
</protein>